<accession>A0A1L9MY46</accession>
<gene>
    <name evidence="2" type="ORF">ASPTUDRAFT_45278</name>
</gene>
<dbReference type="AlphaFoldDB" id="A0A1L9MY46"/>
<sequence length="82" mass="9461">MANLSPTRYSIASSVWSAWIRREEEGGWRSNTEMTLDRTGLAPTSQLSCSQRWHPEPHRVWRETSHEGIQGPRQSQQPELNS</sequence>
<evidence type="ECO:0000313" key="3">
    <source>
        <dbReference type="Proteomes" id="UP000184304"/>
    </source>
</evidence>
<feature type="compositionally biased region" description="Basic and acidic residues" evidence="1">
    <location>
        <begin position="53"/>
        <end position="66"/>
    </location>
</feature>
<dbReference type="EMBL" id="KV878205">
    <property type="protein sequence ID" value="OJI81940.1"/>
    <property type="molecule type" value="Genomic_DNA"/>
</dbReference>
<keyword evidence="3" id="KW-1185">Reference proteome</keyword>
<evidence type="ECO:0000256" key="1">
    <source>
        <dbReference type="SAM" id="MobiDB-lite"/>
    </source>
</evidence>
<name>A0A1L9MY46_ASPTC</name>
<organism evidence="2 3">
    <name type="scientific">Aspergillus tubingensis (strain CBS 134.48)</name>
    <dbReference type="NCBI Taxonomy" id="767770"/>
    <lineage>
        <taxon>Eukaryota</taxon>
        <taxon>Fungi</taxon>
        <taxon>Dikarya</taxon>
        <taxon>Ascomycota</taxon>
        <taxon>Pezizomycotina</taxon>
        <taxon>Eurotiomycetes</taxon>
        <taxon>Eurotiomycetidae</taxon>
        <taxon>Eurotiales</taxon>
        <taxon>Aspergillaceae</taxon>
        <taxon>Aspergillus</taxon>
        <taxon>Aspergillus subgen. Circumdati</taxon>
    </lineage>
</organism>
<feature type="compositionally biased region" description="Polar residues" evidence="1">
    <location>
        <begin position="42"/>
        <end position="51"/>
    </location>
</feature>
<dbReference type="VEuPathDB" id="FungiDB:ASPTUDRAFT_45278"/>
<protein>
    <submittedName>
        <fullName evidence="2">Uncharacterized protein</fullName>
    </submittedName>
</protein>
<feature type="region of interest" description="Disordered" evidence="1">
    <location>
        <begin position="41"/>
        <end position="82"/>
    </location>
</feature>
<feature type="compositionally biased region" description="Polar residues" evidence="1">
    <location>
        <begin position="72"/>
        <end position="82"/>
    </location>
</feature>
<evidence type="ECO:0000313" key="2">
    <source>
        <dbReference type="EMBL" id="OJI81940.1"/>
    </source>
</evidence>
<dbReference type="Proteomes" id="UP000184304">
    <property type="component" value="Unassembled WGS sequence"/>
</dbReference>
<reference evidence="3" key="1">
    <citation type="journal article" date="2017" name="Genome Biol.">
        <title>Comparative genomics reveals high biological diversity and specific adaptations in the industrially and medically important fungal genus Aspergillus.</title>
        <authorList>
            <person name="de Vries R.P."/>
            <person name="Riley R."/>
            <person name="Wiebenga A."/>
            <person name="Aguilar-Osorio G."/>
            <person name="Amillis S."/>
            <person name="Uchima C.A."/>
            <person name="Anderluh G."/>
            <person name="Asadollahi M."/>
            <person name="Askin M."/>
            <person name="Barry K."/>
            <person name="Battaglia E."/>
            <person name="Bayram O."/>
            <person name="Benocci T."/>
            <person name="Braus-Stromeyer S.A."/>
            <person name="Caldana C."/>
            <person name="Canovas D."/>
            <person name="Cerqueira G.C."/>
            <person name="Chen F."/>
            <person name="Chen W."/>
            <person name="Choi C."/>
            <person name="Clum A."/>
            <person name="Dos Santos R.A."/>
            <person name="Damasio A.R."/>
            <person name="Diallinas G."/>
            <person name="Emri T."/>
            <person name="Fekete E."/>
            <person name="Flipphi M."/>
            <person name="Freyberg S."/>
            <person name="Gallo A."/>
            <person name="Gournas C."/>
            <person name="Habgood R."/>
            <person name="Hainaut M."/>
            <person name="Harispe M.L."/>
            <person name="Henrissat B."/>
            <person name="Hilden K.S."/>
            <person name="Hope R."/>
            <person name="Hossain A."/>
            <person name="Karabika E."/>
            <person name="Karaffa L."/>
            <person name="Karanyi Z."/>
            <person name="Krasevec N."/>
            <person name="Kuo A."/>
            <person name="Kusch H."/>
            <person name="LaButti K."/>
            <person name="Lagendijk E.L."/>
            <person name="Lapidus A."/>
            <person name="Levasseur A."/>
            <person name="Lindquist E."/>
            <person name="Lipzen A."/>
            <person name="Logrieco A.F."/>
            <person name="MacCabe A."/>
            <person name="Maekelae M.R."/>
            <person name="Malavazi I."/>
            <person name="Melin P."/>
            <person name="Meyer V."/>
            <person name="Mielnichuk N."/>
            <person name="Miskei M."/>
            <person name="Molnar A.P."/>
            <person name="Mule G."/>
            <person name="Ngan C.Y."/>
            <person name="Orejas M."/>
            <person name="Orosz E."/>
            <person name="Ouedraogo J.P."/>
            <person name="Overkamp K.M."/>
            <person name="Park H.-S."/>
            <person name="Perrone G."/>
            <person name="Piumi F."/>
            <person name="Punt P.J."/>
            <person name="Ram A.F."/>
            <person name="Ramon A."/>
            <person name="Rauscher S."/>
            <person name="Record E."/>
            <person name="Riano-Pachon D.M."/>
            <person name="Robert V."/>
            <person name="Roehrig J."/>
            <person name="Ruller R."/>
            <person name="Salamov A."/>
            <person name="Salih N.S."/>
            <person name="Samson R.A."/>
            <person name="Sandor E."/>
            <person name="Sanguinetti M."/>
            <person name="Schuetze T."/>
            <person name="Sepcic K."/>
            <person name="Shelest E."/>
            <person name="Sherlock G."/>
            <person name="Sophianopoulou V."/>
            <person name="Squina F.M."/>
            <person name="Sun H."/>
            <person name="Susca A."/>
            <person name="Todd R.B."/>
            <person name="Tsang A."/>
            <person name="Unkles S.E."/>
            <person name="van de Wiele N."/>
            <person name="van Rossen-Uffink D."/>
            <person name="Oliveira J.V."/>
            <person name="Vesth T.C."/>
            <person name="Visser J."/>
            <person name="Yu J.-H."/>
            <person name="Zhou M."/>
            <person name="Andersen M.R."/>
            <person name="Archer D.B."/>
            <person name="Baker S.E."/>
            <person name="Benoit I."/>
            <person name="Brakhage A.A."/>
            <person name="Braus G.H."/>
            <person name="Fischer R."/>
            <person name="Frisvad J.C."/>
            <person name="Goldman G.H."/>
            <person name="Houbraken J."/>
            <person name="Oakley B."/>
            <person name="Pocsi I."/>
            <person name="Scazzocchio C."/>
            <person name="Seiboth B."/>
            <person name="vanKuyk P.A."/>
            <person name="Wortman J."/>
            <person name="Dyer P.S."/>
            <person name="Grigoriev I.V."/>
        </authorList>
    </citation>
    <scope>NUCLEOTIDE SEQUENCE [LARGE SCALE GENOMIC DNA]</scope>
    <source>
        <strain evidence="3">CBS 134.48</strain>
    </source>
</reference>
<proteinExistence type="predicted"/>